<gene>
    <name evidence="2" type="ORF">GGR21_001862</name>
</gene>
<protein>
    <submittedName>
        <fullName evidence="2">Uncharacterized protein</fullName>
    </submittedName>
</protein>
<evidence type="ECO:0000313" key="2">
    <source>
        <dbReference type="EMBL" id="MBB4035967.1"/>
    </source>
</evidence>
<sequence length="51" mass="5954">MNKNLTHLTILAVSYFTKKLQKLHFCNIFLAKMLSIINILLSLIFIIYANQ</sequence>
<keyword evidence="1" id="KW-1133">Transmembrane helix</keyword>
<keyword evidence="3" id="KW-1185">Reference proteome</keyword>
<proteinExistence type="predicted"/>
<name>A0A840CIU5_9BACT</name>
<dbReference type="AlphaFoldDB" id="A0A840CIU5"/>
<keyword evidence="1" id="KW-0812">Transmembrane</keyword>
<dbReference type="EMBL" id="JACIEP010000005">
    <property type="protein sequence ID" value="MBB4035967.1"/>
    <property type="molecule type" value="Genomic_DNA"/>
</dbReference>
<evidence type="ECO:0000256" key="1">
    <source>
        <dbReference type="SAM" id="Phobius"/>
    </source>
</evidence>
<dbReference type="Proteomes" id="UP000555103">
    <property type="component" value="Unassembled WGS sequence"/>
</dbReference>
<reference evidence="2 3" key="1">
    <citation type="submission" date="2020-08" db="EMBL/GenBank/DDBJ databases">
        <title>Genomic Encyclopedia of Type Strains, Phase IV (KMG-IV): sequencing the most valuable type-strain genomes for metagenomic binning, comparative biology and taxonomic classification.</title>
        <authorList>
            <person name="Goeker M."/>
        </authorList>
    </citation>
    <scope>NUCLEOTIDE SEQUENCE [LARGE SCALE GENOMIC DNA]</scope>
    <source>
        <strain evidence="2 3">DSM 104969</strain>
    </source>
</reference>
<comment type="caution">
    <text evidence="2">The sequence shown here is derived from an EMBL/GenBank/DDBJ whole genome shotgun (WGS) entry which is preliminary data.</text>
</comment>
<feature type="transmembrane region" description="Helical" evidence="1">
    <location>
        <begin position="28"/>
        <end position="49"/>
    </location>
</feature>
<evidence type="ECO:0000313" key="3">
    <source>
        <dbReference type="Proteomes" id="UP000555103"/>
    </source>
</evidence>
<accession>A0A840CIU5</accession>
<organism evidence="2 3">
    <name type="scientific">Dysgonomonas hofstadii</name>
    <dbReference type="NCBI Taxonomy" id="637886"/>
    <lineage>
        <taxon>Bacteria</taxon>
        <taxon>Pseudomonadati</taxon>
        <taxon>Bacteroidota</taxon>
        <taxon>Bacteroidia</taxon>
        <taxon>Bacteroidales</taxon>
        <taxon>Dysgonomonadaceae</taxon>
        <taxon>Dysgonomonas</taxon>
    </lineage>
</organism>
<keyword evidence="1" id="KW-0472">Membrane</keyword>